<dbReference type="CDD" id="cd03747">
    <property type="entry name" value="Ntn_PGA_like"/>
    <property type="match status" value="1"/>
</dbReference>
<dbReference type="Proteomes" id="UP000653674">
    <property type="component" value="Unassembled WGS sequence"/>
</dbReference>
<evidence type="ECO:0000313" key="6">
    <source>
        <dbReference type="EMBL" id="GIG72610.1"/>
    </source>
</evidence>
<dbReference type="PIRSF" id="PIRSF001227">
    <property type="entry name" value="Pen_acylase"/>
    <property type="match status" value="1"/>
</dbReference>
<sequence length="865" mass="93883">MNDAHVSRRRPRWLRVLVGTLIGLLAVALVLAGVGVWTVRRSFAQYDGVARLTGLSGPVTVYRDAHGIPQVYAHTADDLYRAQGYVHAQERFWEMDFRRHVTAGRLAELFGADQVQTDSYLRTMGWRRVAEQEWNLLSADTRRYLAAYADGVNAWLRDHQGSQASLEYAVLGLQNSGYRIEQWSPIDSLAWLKAMAWDLRGNMGQEIERAALLGAGLSRTQVEQLYPAYPFDRNAPIVSGGSVTAGTFTATGASSAAAGAGGGTALSEAPLAAVLTPLGRDLKNLPALLGTNGAGIGSNSWVIAGSRTATGKPILANDPHLGPSMPAIWFQIGLHCDCGLNVEGFSFSGLPGVVIGHNDRVAWGFTNLGPDVTDLYLEKVDGDRYLVDGQWRDLDKRQETIKVAGGKPVTVTIRTGKDGPLLSDASAELRGIGAAAPVTGSGARSDTATKQSPGYAVALRWTALDPGRTAEAIFTLNAARNWSDFRKAAAQFEVPAQNLIYADVDGNIGYQAPGRIPVRGKGDGRWPAPGWDSSYDWKSFLPFDELPSAYNPAAGYVVTANQAVIGPSYPHFLTNDWTYGYRAERIKEMLDSAAGKISVADVARMQVDSRNGMAPTLVPLLLDAKVTGATAKARALLRGWDFQQPADGTPGSAQARSSAAAAYYNAVWRNLLARLFDELPADRRPDGEDRWFEVVRTLITDPASPWWKTGGKPTTRDEVVASAMRDASDELAGRLGDDPSGWRWGALHQITVRNQSFGTSGIAPVEWLFNVGPAAASGGGSIVNATGWDAREGYEVDWVPSMRMVVDLSNLDESRWVQLMGQSGHAFSTHYDDQFELWRTGGTLPMRWQRASIEREAKHTLTLRP</sequence>
<feature type="binding site" evidence="5">
    <location>
        <position position="371"/>
    </location>
    <ligand>
        <name>Ca(2+)</name>
        <dbReference type="ChEBI" id="CHEBI:29108"/>
    </ligand>
</feature>
<keyword evidence="5" id="KW-0106">Calcium</keyword>
<dbReference type="InterPro" id="IPR029055">
    <property type="entry name" value="Ntn_hydrolases_N"/>
</dbReference>
<gene>
    <name evidence="6" type="ORF">Pfl04_10140</name>
</gene>
<dbReference type="InterPro" id="IPR002692">
    <property type="entry name" value="S45"/>
</dbReference>
<dbReference type="AlphaFoldDB" id="A0A8J3LSV7"/>
<evidence type="ECO:0000313" key="7">
    <source>
        <dbReference type="Proteomes" id="UP000653674"/>
    </source>
</evidence>
<organism evidence="6 7">
    <name type="scientific">Planosporangium flavigriseum</name>
    <dbReference type="NCBI Taxonomy" id="373681"/>
    <lineage>
        <taxon>Bacteria</taxon>
        <taxon>Bacillati</taxon>
        <taxon>Actinomycetota</taxon>
        <taxon>Actinomycetes</taxon>
        <taxon>Micromonosporales</taxon>
        <taxon>Micromonosporaceae</taxon>
        <taxon>Planosporangium</taxon>
    </lineage>
</organism>
<name>A0A8J3LSV7_9ACTN</name>
<keyword evidence="3" id="KW-0865">Zymogen</keyword>
<keyword evidence="2" id="KW-0378">Hydrolase</keyword>
<dbReference type="Pfam" id="PF01804">
    <property type="entry name" value="Penicil_amidase"/>
    <property type="match status" value="1"/>
</dbReference>
<comment type="similarity">
    <text evidence="1">Belongs to the peptidase S45 family.</text>
</comment>
<feature type="active site" description="Nucleophile" evidence="4">
    <location>
        <position position="298"/>
    </location>
</feature>
<protein>
    <submittedName>
        <fullName evidence="6">Penicillin amidase</fullName>
    </submittedName>
</protein>
<dbReference type="GO" id="GO:0016811">
    <property type="term" value="F:hydrolase activity, acting on carbon-nitrogen (but not peptide) bonds, in linear amides"/>
    <property type="evidence" value="ECO:0007669"/>
    <property type="project" value="InterPro"/>
</dbReference>
<dbReference type="GO" id="GO:0017000">
    <property type="term" value="P:antibiotic biosynthetic process"/>
    <property type="evidence" value="ECO:0007669"/>
    <property type="project" value="InterPro"/>
</dbReference>
<dbReference type="InterPro" id="IPR043146">
    <property type="entry name" value="Penicillin_amidase_N_B-knob"/>
</dbReference>
<dbReference type="RefSeq" id="WP_373313842.1">
    <property type="nucleotide sequence ID" value="NZ_BAAAQJ010000003.1"/>
</dbReference>
<dbReference type="PANTHER" id="PTHR34218">
    <property type="entry name" value="PEPTIDASE S45 PENICILLIN AMIDASE"/>
    <property type="match status" value="1"/>
</dbReference>
<dbReference type="Gene3D" id="3.60.20.10">
    <property type="entry name" value="Glutamine Phosphoribosylpyrophosphate, subunit 1, domain 1"/>
    <property type="match status" value="1"/>
</dbReference>
<dbReference type="GO" id="GO:0046872">
    <property type="term" value="F:metal ion binding"/>
    <property type="evidence" value="ECO:0007669"/>
    <property type="project" value="UniProtKB-KW"/>
</dbReference>
<evidence type="ECO:0000256" key="5">
    <source>
        <dbReference type="PIRSR" id="PIRSR001227-2"/>
    </source>
</evidence>
<evidence type="ECO:0000256" key="2">
    <source>
        <dbReference type="ARBA" id="ARBA00022801"/>
    </source>
</evidence>
<dbReference type="InterPro" id="IPR014395">
    <property type="entry name" value="Pen/GL7ACA/AHL_acylase"/>
</dbReference>
<comment type="caution">
    <text evidence="6">The sequence shown here is derived from an EMBL/GenBank/DDBJ whole genome shotgun (WGS) entry which is preliminary data.</text>
</comment>
<dbReference type="Gene3D" id="1.10.439.10">
    <property type="entry name" value="Penicillin Amidohydrolase, domain 1"/>
    <property type="match status" value="1"/>
</dbReference>
<feature type="binding site" evidence="5">
    <location>
        <position position="206"/>
    </location>
    <ligand>
        <name>Ca(2+)</name>
        <dbReference type="ChEBI" id="CHEBI:29108"/>
    </ligand>
</feature>
<accession>A0A8J3LSV7</accession>
<reference evidence="6" key="1">
    <citation type="submission" date="2021-01" db="EMBL/GenBank/DDBJ databases">
        <title>Whole genome shotgun sequence of Planosporangium flavigriseum NBRC 105377.</title>
        <authorList>
            <person name="Komaki H."/>
            <person name="Tamura T."/>
        </authorList>
    </citation>
    <scope>NUCLEOTIDE SEQUENCE</scope>
    <source>
        <strain evidence="6">NBRC 105377</strain>
    </source>
</reference>
<evidence type="ECO:0000256" key="4">
    <source>
        <dbReference type="PIRSR" id="PIRSR001227-1"/>
    </source>
</evidence>
<keyword evidence="5" id="KW-0479">Metal-binding</keyword>
<proteinExistence type="inferred from homology"/>
<feature type="binding site" evidence="5">
    <location>
        <position position="374"/>
    </location>
    <ligand>
        <name>Ca(2+)</name>
        <dbReference type="ChEBI" id="CHEBI:29108"/>
    </ligand>
</feature>
<dbReference type="InterPro" id="IPR043147">
    <property type="entry name" value="Penicillin_amidase_A-knob"/>
</dbReference>
<dbReference type="InterPro" id="IPR023343">
    <property type="entry name" value="Penicillin_amidase_dom1"/>
</dbReference>
<keyword evidence="7" id="KW-1185">Reference proteome</keyword>
<dbReference type="SUPFAM" id="SSF56235">
    <property type="entry name" value="N-terminal nucleophile aminohydrolases (Ntn hydrolases)"/>
    <property type="match status" value="1"/>
</dbReference>
<dbReference type="Gene3D" id="1.10.1400.10">
    <property type="match status" value="1"/>
</dbReference>
<dbReference type="EMBL" id="BONU01000004">
    <property type="protein sequence ID" value="GIG72610.1"/>
    <property type="molecule type" value="Genomic_DNA"/>
</dbReference>
<comment type="cofactor">
    <cofactor evidence="5">
        <name>Ca(2+)</name>
        <dbReference type="ChEBI" id="CHEBI:29108"/>
    </cofactor>
    <text evidence="5">Binds 1 Ca(2+) ion per dimer.</text>
</comment>
<dbReference type="PANTHER" id="PTHR34218:SF4">
    <property type="entry name" value="ACYL-HOMOSERINE LACTONE ACYLASE QUIP"/>
    <property type="match status" value="1"/>
</dbReference>
<evidence type="ECO:0000256" key="3">
    <source>
        <dbReference type="ARBA" id="ARBA00023145"/>
    </source>
</evidence>
<evidence type="ECO:0000256" key="1">
    <source>
        <dbReference type="ARBA" id="ARBA00006586"/>
    </source>
</evidence>
<dbReference type="Gene3D" id="2.30.120.10">
    <property type="match status" value="1"/>
</dbReference>